<evidence type="ECO:0000256" key="5">
    <source>
        <dbReference type="ARBA" id="ARBA00025081"/>
    </source>
</evidence>
<dbReference type="Pfam" id="PF06325">
    <property type="entry name" value="PrmA"/>
    <property type="match status" value="1"/>
</dbReference>
<dbReference type="InterPro" id="IPR055135">
    <property type="entry name" value="PRMT_dom"/>
</dbReference>
<name>A0A9Q0RUI3_9DIPT</name>
<keyword evidence="4" id="KW-0677">Repeat</keyword>
<dbReference type="InterPro" id="IPR029063">
    <property type="entry name" value="SAM-dependent_MTases_sf"/>
</dbReference>
<feature type="domain" description="Protein arginine N-methyltransferase" evidence="8">
    <location>
        <begin position="195"/>
        <end position="380"/>
    </location>
</feature>
<comment type="similarity">
    <text evidence="6">Belongs to the class I-like SAM-binding methyltransferase superfamily. Protein arginine N-methyltransferase family. PRMT7 subfamily.</text>
</comment>
<dbReference type="PANTHER" id="PTHR11006:SF4">
    <property type="entry name" value="PROTEIN ARGININE N-METHYLTRANSFERASE 7"/>
    <property type="match status" value="1"/>
</dbReference>
<gene>
    <name evidence="9" type="primary">Art7</name>
    <name evidence="9" type="ORF">Bhyg_15851</name>
</gene>
<dbReference type="OrthoDB" id="412876at2759"/>
<dbReference type="Gene3D" id="3.40.50.150">
    <property type="entry name" value="Vaccinia Virus protein VP39"/>
    <property type="match status" value="2"/>
</dbReference>
<dbReference type="Pfam" id="PF22528">
    <property type="entry name" value="PRMT_C"/>
    <property type="match status" value="2"/>
</dbReference>
<keyword evidence="10" id="KW-1185">Reference proteome</keyword>
<dbReference type="Proteomes" id="UP001151699">
    <property type="component" value="Unassembled WGS sequence"/>
</dbReference>
<evidence type="ECO:0000256" key="3">
    <source>
        <dbReference type="ARBA" id="ARBA00022691"/>
    </source>
</evidence>
<accession>A0A9Q0RUI3</accession>
<dbReference type="GO" id="GO:0016274">
    <property type="term" value="F:protein-arginine N-methyltransferase activity"/>
    <property type="evidence" value="ECO:0007669"/>
    <property type="project" value="InterPro"/>
</dbReference>
<dbReference type="InterPro" id="IPR025799">
    <property type="entry name" value="Arg_MeTrfase"/>
</dbReference>
<keyword evidence="2 7" id="KW-0808">Transferase</keyword>
<evidence type="ECO:0000256" key="6">
    <source>
        <dbReference type="PIRNR" id="PIRNR036946"/>
    </source>
</evidence>
<evidence type="ECO:0000313" key="10">
    <source>
        <dbReference type="Proteomes" id="UP001151699"/>
    </source>
</evidence>
<keyword evidence="1 7" id="KW-0489">Methyltransferase</keyword>
<evidence type="ECO:0000256" key="4">
    <source>
        <dbReference type="ARBA" id="ARBA00022737"/>
    </source>
</evidence>
<comment type="function">
    <text evidence="6">Arginine methyltransferase that can both catalyze the formation of omega-N monomethylarginine (MMA) and symmetrical dimethylarginine (sDMA).</text>
</comment>
<feature type="domain" description="Protein arginine N-methyltransferase" evidence="8">
    <location>
        <begin position="536"/>
        <end position="705"/>
    </location>
</feature>
<dbReference type="AlphaFoldDB" id="A0A9Q0RUI3"/>
<evidence type="ECO:0000256" key="2">
    <source>
        <dbReference type="ARBA" id="ARBA00022679"/>
    </source>
</evidence>
<dbReference type="GO" id="GO:0032259">
    <property type="term" value="P:methylation"/>
    <property type="evidence" value="ECO:0007669"/>
    <property type="project" value="UniProtKB-KW"/>
</dbReference>
<dbReference type="PANTHER" id="PTHR11006">
    <property type="entry name" value="PROTEIN ARGININE N-METHYLTRANSFERASE"/>
    <property type="match status" value="1"/>
</dbReference>
<reference evidence="9" key="1">
    <citation type="submission" date="2022-07" db="EMBL/GenBank/DDBJ databases">
        <authorList>
            <person name="Trinca V."/>
            <person name="Uliana J.V.C."/>
            <person name="Torres T.T."/>
            <person name="Ward R.J."/>
            <person name="Monesi N."/>
        </authorList>
    </citation>
    <scope>NUCLEOTIDE SEQUENCE</scope>
    <source>
        <strain evidence="9">HSMRA1968</strain>
        <tissue evidence="9">Whole embryos</tissue>
    </source>
</reference>
<evidence type="ECO:0000256" key="1">
    <source>
        <dbReference type="ARBA" id="ARBA00022603"/>
    </source>
</evidence>
<dbReference type="Gene3D" id="2.70.160.11">
    <property type="entry name" value="Hnrnp arginine n-methyltransferase1"/>
    <property type="match status" value="2"/>
</dbReference>
<evidence type="ECO:0000256" key="7">
    <source>
        <dbReference type="PROSITE-ProRule" id="PRU01015"/>
    </source>
</evidence>
<comment type="function">
    <text evidence="5">Essential arginine methyltransferase that can both catalyze the formation of omega-N monomethylarginine (MMA) and symmetrical dimethylarginine (sDMA). Specifically mediates the symmetrical dimethylation of arginine residues in the small nuclear ribonucleoproteins SmD1 and SmD3.</text>
</comment>
<dbReference type="FunFam" id="3.40.50.150:FF:000070">
    <property type="entry name" value="Protein arginine N-methyltransferase 7"/>
    <property type="match status" value="1"/>
</dbReference>
<dbReference type="CDD" id="cd02440">
    <property type="entry name" value="AdoMet_MTases"/>
    <property type="match status" value="1"/>
</dbReference>
<sequence>MLKLKNQFQILLHVNSVNMSTFKQILNPITGRSEWEPQCENYDYHQEIARAAFADMLHDTERNQKYYKGLQLAIDKVHRQGFKANVLDIGTGTGILSMMAVRCGADSVTACEAFRPMADCAEKIIEKNGMKGMINVIKKRSTEILVGEGGDMSRRANILVTEVFDTELIGEGAISIFNHAHKELLEKNCIVVPDSATMYAQVVECPFAWSWNMPKVLANLDGEILLTTPADIQQCQGSAALHDIQLNQFPLKDVKFLTDPIAVQHFDWSGKTVLKLENYSSTKFTAKHSGSLQVVFMWWDLKMDTENQVLLSCAPFWAHPDYEQLKTANRKRIPNQNVIPWRDHWMQALYYLPTSPRIQESGEMYLNFHHDEYSLWFTVSKSEQKPLSLRQPMCNCGFHNAYSRTRAGQLNDNLRNKKYLRVLEEEIKKDSVVLVLSDGSLLGLAASKLCAKVYCLESSRYSSKVLQGYVDANELKNVKIINCLSEIDNLDEITCVFGEPSFLSALVPWDNFYFGTLLSQIQSKLRSDVTIIPRYATIHATAVEFLDLHKIRSPLGECEGFDLAVFDEFVEKSANLADSIVEPQPLWEYPCRALSKSQEILRIDFNKFFETKKTITEHQLKASGSCNGVALWVDWHLTGELSSKTTVTSGPVIEVEVDKYINWDIHSRQGVHLLPHPQLVKSNRTMTCETSFLPRDGDIHFKFHIQ</sequence>
<keyword evidence="3 7" id="KW-0949">S-adenosyl-L-methionine</keyword>
<dbReference type="PROSITE" id="PS51678">
    <property type="entry name" value="SAM_MT_PRMT"/>
    <property type="match status" value="2"/>
</dbReference>
<dbReference type="EMBL" id="WJQU01002970">
    <property type="protein sequence ID" value="KAJ6628971.1"/>
    <property type="molecule type" value="Genomic_DNA"/>
</dbReference>
<dbReference type="GO" id="GO:0042054">
    <property type="term" value="F:histone methyltransferase activity"/>
    <property type="evidence" value="ECO:0007669"/>
    <property type="project" value="TreeGrafter"/>
</dbReference>
<evidence type="ECO:0000313" key="9">
    <source>
        <dbReference type="EMBL" id="KAJ6628971.1"/>
    </source>
</evidence>
<dbReference type="FunFam" id="3.40.50.150:FF:000071">
    <property type="entry name" value="Protein arginine N-methyltransferase 7"/>
    <property type="match status" value="1"/>
</dbReference>
<dbReference type="InterPro" id="IPR014644">
    <property type="entry name" value="MeTrfase_PRMT7"/>
</dbReference>
<evidence type="ECO:0000259" key="8">
    <source>
        <dbReference type="Pfam" id="PF22528"/>
    </source>
</evidence>
<dbReference type="PIRSF" id="PIRSF036946">
    <property type="entry name" value="Arg_N-mtase"/>
    <property type="match status" value="1"/>
</dbReference>
<protein>
    <recommendedName>
        <fullName evidence="6">Protein arginine N-methyltransferase</fullName>
        <ecNumber evidence="6">2.1.1.-</ecNumber>
    </recommendedName>
</protein>
<comment type="caution">
    <text evidence="9">The sequence shown here is derived from an EMBL/GenBank/DDBJ whole genome shotgun (WGS) entry which is preliminary data.</text>
</comment>
<dbReference type="EC" id="2.1.1.-" evidence="6"/>
<dbReference type="SUPFAM" id="SSF53335">
    <property type="entry name" value="S-adenosyl-L-methionine-dependent methyltransferases"/>
    <property type="match status" value="2"/>
</dbReference>
<proteinExistence type="inferred from homology"/>
<organism evidence="9 10">
    <name type="scientific">Pseudolycoriella hygida</name>
    <dbReference type="NCBI Taxonomy" id="35572"/>
    <lineage>
        <taxon>Eukaryota</taxon>
        <taxon>Metazoa</taxon>
        <taxon>Ecdysozoa</taxon>
        <taxon>Arthropoda</taxon>
        <taxon>Hexapoda</taxon>
        <taxon>Insecta</taxon>
        <taxon>Pterygota</taxon>
        <taxon>Neoptera</taxon>
        <taxon>Endopterygota</taxon>
        <taxon>Diptera</taxon>
        <taxon>Nematocera</taxon>
        <taxon>Sciaroidea</taxon>
        <taxon>Sciaridae</taxon>
        <taxon>Pseudolycoriella</taxon>
    </lineage>
</organism>